<evidence type="ECO:0000259" key="14">
    <source>
        <dbReference type="SMART" id="SM00918"/>
    </source>
</evidence>
<dbReference type="PANTHER" id="PTHR42643">
    <property type="entry name" value="IONOTROPIC RECEPTOR 20A-RELATED"/>
    <property type="match status" value="1"/>
</dbReference>
<dbReference type="AlphaFoldDB" id="A0A7R9LAV8"/>
<reference evidence="15" key="1">
    <citation type="submission" date="2020-11" db="EMBL/GenBank/DDBJ databases">
        <authorList>
            <person name="Tran Van P."/>
        </authorList>
    </citation>
    <scope>NUCLEOTIDE SEQUENCE</scope>
</reference>
<evidence type="ECO:0000256" key="11">
    <source>
        <dbReference type="ARBA" id="ARBA00023286"/>
    </source>
</evidence>
<keyword evidence="5" id="KW-0812">Transmembrane</keyword>
<keyword evidence="16" id="KW-1185">Reference proteome</keyword>
<evidence type="ECO:0000256" key="7">
    <source>
        <dbReference type="ARBA" id="ARBA00023065"/>
    </source>
</evidence>
<dbReference type="SUPFAM" id="SSF53850">
    <property type="entry name" value="Periplasmic binding protein-like II"/>
    <property type="match status" value="1"/>
</dbReference>
<keyword evidence="8" id="KW-0472">Membrane</keyword>
<dbReference type="PANTHER" id="PTHR42643:SF30">
    <property type="entry name" value="IONOTROPIC RECEPTOR 40A-RELATED"/>
    <property type="match status" value="1"/>
</dbReference>
<dbReference type="SMART" id="SM00079">
    <property type="entry name" value="PBPe"/>
    <property type="match status" value="1"/>
</dbReference>
<evidence type="ECO:0000256" key="8">
    <source>
        <dbReference type="ARBA" id="ARBA00023136"/>
    </source>
</evidence>
<dbReference type="InterPro" id="IPR052192">
    <property type="entry name" value="Insect_Ionotropic_Sensory_Rcpt"/>
</dbReference>
<dbReference type="EMBL" id="OC915036">
    <property type="protein sequence ID" value="CAD7638276.1"/>
    <property type="molecule type" value="Genomic_DNA"/>
</dbReference>
<dbReference type="GO" id="GO:0015276">
    <property type="term" value="F:ligand-gated monoatomic ion channel activity"/>
    <property type="evidence" value="ECO:0007669"/>
    <property type="project" value="InterPro"/>
</dbReference>
<keyword evidence="4" id="KW-1003">Cell membrane</keyword>
<evidence type="ECO:0000256" key="6">
    <source>
        <dbReference type="ARBA" id="ARBA00022989"/>
    </source>
</evidence>
<keyword evidence="6" id="KW-1133">Transmembrane helix</keyword>
<dbReference type="InterPro" id="IPR019594">
    <property type="entry name" value="Glu/Gly-bd"/>
</dbReference>
<proteinExistence type="inferred from homology"/>
<evidence type="ECO:0000313" key="15">
    <source>
        <dbReference type="EMBL" id="CAD7638276.1"/>
    </source>
</evidence>
<dbReference type="GO" id="GO:0050906">
    <property type="term" value="P:detection of stimulus involved in sensory perception"/>
    <property type="evidence" value="ECO:0007669"/>
    <property type="project" value="UniProtKB-ARBA"/>
</dbReference>
<evidence type="ECO:0000256" key="12">
    <source>
        <dbReference type="ARBA" id="ARBA00023303"/>
    </source>
</evidence>
<keyword evidence="7" id="KW-0406">Ion transport</keyword>
<dbReference type="GO" id="GO:0005886">
    <property type="term" value="C:plasma membrane"/>
    <property type="evidence" value="ECO:0007669"/>
    <property type="project" value="UniProtKB-SubCell"/>
</dbReference>
<gene>
    <name evidence="15" type="ORF">ONB1V03_LOCUS1315</name>
</gene>
<dbReference type="Proteomes" id="UP000728032">
    <property type="component" value="Unassembled WGS sequence"/>
</dbReference>
<evidence type="ECO:0000256" key="10">
    <source>
        <dbReference type="ARBA" id="ARBA00023180"/>
    </source>
</evidence>
<dbReference type="Gene3D" id="3.40.190.10">
    <property type="entry name" value="Periplasmic binding protein-like II"/>
    <property type="match status" value="3"/>
</dbReference>
<evidence type="ECO:0000256" key="2">
    <source>
        <dbReference type="ARBA" id="ARBA00008685"/>
    </source>
</evidence>
<evidence type="ECO:0000313" key="16">
    <source>
        <dbReference type="Proteomes" id="UP000728032"/>
    </source>
</evidence>
<name>A0A7R9LAV8_9ACAR</name>
<evidence type="ECO:0008006" key="17">
    <source>
        <dbReference type="Google" id="ProtNLM"/>
    </source>
</evidence>
<evidence type="ECO:0000256" key="3">
    <source>
        <dbReference type="ARBA" id="ARBA00022448"/>
    </source>
</evidence>
<evidence type="ECO:0000256" key="1">
    <source>
        <dbReference type="ARBA" id="ARBA00004651"/>
    </source>
</evidence>
<keyword evidence="10" id="KW-0325">Glycoprotein</keyword>
<feature type="domain" description="Ionotropic glutamate receptor C-terminal" evidence="13">
    <location>
        <begin position="2"/>
        <end position="187"/>
    </location>
</feature>
<protein>
    <recommendedName>
        <fullName evidence="17">Solute-binding protein family 3/N-terminal domain-containing protein</fullName>
    </recommendedName>
</protein>
<accession>A0A7R9LAV8</accession>
<evidence type="ECO:0000256" key="4">
    <source>
        <dbReference type="ARBA" id="ARBA00022475"/>
    </source>
</evidence>
<keyword evidence="11" id="KW-1071">Ligand-gated ion channel</keyword>
<evidence type="ECO:0000256" key="5">
    <source>
        <dbReference type="ARBA" id="ARBA00022692"/>
    </source>
</evidence>
<dbReference type="Pfam" id="PF10613">
    <property type="entry name" value="Lig_chan-Glu_bd"/>
    <property type="match status" value="1"/>
</dbReference>
<feature type="domain" description="Ionotropic glutamate receptor L-glutamate and glycine-binding" evidence="14">
    <location>
        <begin position="6"/>
        <end position="61"/>
    </location>
</feature>
<keyword evidence="3" id="KW-0813">Transport</keyword>
<evidence type="ECO:0000259" key="13">
    <source>
        <dbReference type="SMART" id="SM00079"/>
    </source>
</evidence>
<evidence type="ECO:0000256" key="9">
    <source>
        <dbReference type="ARBA" id="ARBA00023170"/>
    </source>
</evidence>
<organism evidence="15">
    <name type="scientific">Oppiella nova</name>
    <dbReference type="NCBI Taxonomy" id="334625"/>
    <lineage>
        <taxon>Eukaryota</taxon>
        <taxon>Metazoa</taxon>
        <taxon>Ecdysozoa</taxon>
        <taxon>Arthropoda</taxon>
        <taxon>Chelicerata</taxon>
        <taxon>Arachnida</taxon>
        <taxon>Acari</taxon>
        <taxon>Acariformes</taxon>
        <taxon>Sarcoptiformes</taxon>
        <taxon>Oribatida</taxon>
        <taxon>Brachypylina</taxon>
        <taxon>Oppioidea</taxon>
        <taxon>Oppiidae</taxon>
        <taxon>Oppiella</taxon>
    </lineage>
</organism>
<sequence length="191" mass="21976">MFLNWPYADRLSGKYEGYAIDLMNEIADIVGFEYRLYFSPDGAYGVVRDNKVNGMIGEVYSGDLADSDIKYGTYKMGSTYNLFSESNDPTIRRMYTHMTRHPEDLVNNAKEGVDKVNGSRFAFLVESSFAEFLTGMYCDLTFIVDTNNYFPRQYAIALPKDSSYLNKFDHAIRRLKKSGQLDRIKGRYTLI</sequence>
<dbReference type="OrthoDB" id="6511345at2759"/>
<keyword evidence="12" id="KW-0407">Ion channel</keyword>
<dbReference type="EMBL" id="CAJPVJ010000211">
    <property type="protein sequence ID" value="CAG2161711.1"/>
    <property type="molecule type" value="Genomic_DNA"/>
</dbReference>
<keyword evidence="9" id="KW-0675">Receptor</keyword>
<comment type="subcellular location">
    <subcellularLocation>
        <location evidence="1">Cell membrane</location>
        <topology evidence="1">Multi-pass membrane protein</topology>
    </subcellularLocation>
</comment>
<dbReference type="SMART" id="SM00918">
    <property type="entry name" value="Lig_chan-Glu_bd"/>
    <property type="match status" value="1"/>
</dbReference>
<dbReference type="InterPro" id="IPR001320">
    <property type="entry name" value="Iontro_rcpt_C"/>
</dbReference>
<comment type="similarity">
    <text evidence="2">Belongs to the glutamate-gated ion channel (TC 1.A.10.1) family.</text>
</comment>